<feature type="transmembrane region" description="Helical" evidence="1">
    <location>
        <begin position="188"/>
        <end position="209"/>
    </location>
</feature>
<name>A0A9D2BQC7_9BACT</name>
<keyword evidence="1" id="KW-1133">Transmembrane helix</keyword>
<accession>A0A9D2BQC7</accession>
<evidence type="ECO:0000259" key="2">
    <source>
        <dbReference type="SMART" id="SM00014"/>
    </source>
</evidence>
<protein>
    <submittedName>
        <fullName evidence="3">Phosphatase PAP2 family protein</fullName>
    </submittedName>
</protein>
<dbReference type="EMBL" id="DXEN01000033">
    <property type="protein sequence ID" value="HIX85991.1"/>
    <property type="molecule type" value="Genomic_DNA"/>
</dbReference>
<dbReference type="InterPro" id="IPR036938">
    <property type="entry name" value="PAP2/HPO_sf"/>
</dbReference>
<dbReference type="SUPFAM" id="SSF48317">
    <property type="entry name" value="Acid phosphatase/Vanadium-dependent haloperoxidase"/>
    <property type="match status" value="1"/>
</dbReference>
<proteinExistence type="predicted"/>
<dbReference type="Gene3D" id="1.20.144.10">
    <property type="entry name" value="Phosphatidic acid phosphatase type 2/haloperoxidase"/>
    <property type="match status" value="1"/>
</dbReference>
<dbReference type="PANTHER" id="PTHR14969">
    <property type="entry name" value="SPHINGOSINE-1-PHOSPHATE PHOSPHOHYDROLASE"/>
    <property type="match status" value="1"/>
</dbReference>
<keyword evidence="1" id="KW-0812">Transmembrane</keyword>
<evidence type="ECO:0000313" key="3">
    <source>
        <dbReference type="EMBL" id="HIX85991.1"/>
    </source>
</evidence>
<dbReference type="Proteomes" id="UP000823847">
    <property type="component" value="Unassembled WGS sequence"/>
</dbReference>
<feature type="transmembrane region" description="Helical" evidence="1">
    <location>
        <begin position="164"/>
        <end position="182"/>
    </location>
</feature>
<dbReference type="PANTHER" id="PTHR14969:SF13">
    <property type="entry name" value="AT30094P"/>
    <property type="match status" value="1"/>
</dbReference>
<dbReference type="Pfam" id="PF01569">
    <property type="entry name" value="PAP2"/>
    <property type="match status" value="1"/>
</dbReference>
<sequence>MGKPMQAREAGLDSLLRKAATSAPVEERMPVVSYDFNPKSLILPASLITVGAIGTAIDGMNDFHLFSRKDSVKRIHIDDYMEWGMLGWVFVCDLMGKEKHHWVDQLCLLAIAEGINGLSVHCLKHWVNEKRPDGAPYSFPSGHTANAFLGAHMAYKEFKDSSPWLAYSGYALAAFVAGSRLYNNRHWVADVLAGAGFGILSVELSYLVYFPVRNAVARLVNKRASDCPIVAAPMLHGGGAGFYLSYRF</sequence>
<feature type="domain" description="Phosphatidic acid phosphatase type 2/haloperoxidase" evidence="2">
    <location>
        <begin position="106"/>
        <end position="206"/>
    </location>
</feature>
<dbReference type="CDD" id="cd03394">
    <property type="entry name" value="PAP2_like_5"/>
    <property type="match status" value="1"/>
</dbReference>
<reference evidence="3" key="2">
    <citation type="submission" date="2021-04" db="EMBL/GenBank/DDBJ databases">
        <authorList>
            <person name="Gilroy R."/>
        </authorList>
    </citation>
    <scope>NUCLEOTIDE SEQUENCE</scope>
    <source>
        <strain evidence="3">ChiHecec2B26-12326</strain>
    </source>
</reference>
<dbReference type="InterPro" id="IPR000326">
    <property type="entry name" value="PAP2/HPO"/>
</dbReference>
<comment type="caution">
    <text evidence="3">The sequence shown here is derived from an EMBL/GenBank/DDBJ whole genome shotgun (WGS) entry which is preliminary data.</text>
</comment>
<reference evidence="3" key="1">
    <citation type="journal article" date="2021" name="PeerJ">
        <title>Extensive microbial diversity within the chicken gut microbiome revealed by metagenomics and culture.</title>
        <authorList>
            <person name="Gilroy R."/>
            <person name="Ravi A."/>
            <person name="Getino M."/>
            <person name="Pursley I."/>
            <person name="Horton D.L."/>
            <person name="Alikhan N.F."/>
            <person name="Baker D."/>
            <person name="Gharbi K."/>
            <person name="Hall N."/>
            <person name="Watson M."/>
            <person name="Adriaenssens E.M."/>
            <person name="Foster-Nyarko E."/>
            <person name="Jarju S."/>
            <person name="Secka A."/>
            <person name="Antonio M."/>
            <person name="Oren A."/>
            <person name="Chaudhuri R.R."/>
            <person name="La Ragione R."/>
            <person name="Hildebrand F."/>
            <person name="Pallen M.J."/>
        </authorList>
    </citation>
    <scope>NUCLEOTIDE SEQUENCE</scope>
    <source>
        <strain evidence="3">ChiHecec2B26-12326</strain>
    </source>
</reference>
<dbReference type="SMART" id="SM00014">
    <property type="entry name" value="acidPPc"/>
    <property type="match status" value="1"/>
</dbReference>
<keyword evidence="1" id="KW-0472">Membrane</keyword>
<evidence type="ECO:0000256" key="1">
    <source>
        <dbReference type="SAM" id="Phobius"/>
    </source>
</evidence>
<gene>
    <name evidence="3" type="ORF">H9848_05220</name>
</gene>
<organism evidence="3 4">
    <name type="scientific">Candidatus Parabacteroides intestinigallinarum</name>
    <dbReference type="NCBI Taxonomy" id="2838722"/>
    <lineage>
        <taxon>Bacteria</taxon>
        <taxon>Pseudomonadati</taxon>
        <taxon>Bacteroidota</taxon>
        <taxon>Bacteroidia</taxon>
        <taxon>Bacteroidales</taxon>
        <taxon>Tannerellaceae</taxon>
        <taxon>Parabacteroides</taxon>
    </lineage>
</organism>
<dbReference type="AlphaFoldDB" id="A0A9D2BQC7"/>
<evidence type="ECO:0000313" key="4">
    <source>
        <dbReference type="Proteomes" id="UP000823847"/>
    </source>
</evidence>